<protein>
    <submittedName>
        <fullName evidence="1">Uncharacterized protein</fullName>
    </submittedName>
</protein>
<dbReference type="Proteomes" id="UP000472261">
    <property type="component" value="Unplaced"/>
</dbReference>
<sequence>SAQVPSPQFLGQAFATPGVGAMRVLGNLLPCSHLTYHHLLPNFRMGKHIWKNKESFLGLYKHFLTHGNSPLY</sequence>
<keyword evidence="2" id="KW-1185">Reference proteome</keyword>
<dbReference type="Ensembl" id="ENSPCLT00000023922.1">
    <property type="protein sequence ID" value="ENSPCLP00000017978.1"/>
    <property type="gene ID" value="ENSPCLG00000015014.1"/>
</dbReference>
<organism evidence="1 2">
    <name type="scientific">Phasianus colchicus</name>
    <name type="common">Common pheasant</name>
    <dbReference type="NCBI Taxonomy" id="9054"/>
    <lineage>
        <taxon>Eukaryota</taxon>
        <taxon>Metazoa</taxon>
        <taxon>Chordata</taxon>
        <taxon>Craniata</taxon>
        <taxon>Vertebrata</taxon>
        <taxon>Euteleostomi</taxon>
        <taxon>Archelosauria</taxon>
        <taxon>Archosauria</taxon>
        <taxon>Dinosauria</taxon>
        <taxon>Saurischia</taxon>
        <taxon>Theropoda</taxon>
        <taxon>Coelurosauria</taxon>
        <taxon>Aves</taxon>
        <taxon>Neognathae</taxon>
        <taxon>Galloanserae</taxon>
        <taxon>Galliformes</taxon>
        <taxon>Phasianidae</taxon>
        <taxon>Phasianinae</taxon>
        <taxon>Phasianus</taxon>
    </lineage>
</organism>
<reference evidence="1" key="1">
    <citation type="submission" date="2025-08" db="UniProtKB">
        <authorList>
            <consortium name="Ensembl"/>
        </authorList>
    </citation>
    <scope>IDENTIFICATION</scope>
</reference>
<evidence type="ECO:0000313" key="2">
    <source>
        <dbReference type="Proteomes" id="UP000472261"/>
    </source>
</evidence>
<evidence type="ECO:0000313" key="1">
    <source>
        <dbReference type="Ensembl" id="ENSPCLP00000017978.1"/>
    </source>
</evidence>
<proteinExistence type="predicted"/>
<dbReference type="AlphaFoldDB" id="A0A669QIE7"/>
<reference evidence="1" key="2">
    <citation type="submission" date="2025-09" db="UniProtKB">
        <authorList>
            <consortium name="Ensembl"/>
        </authorList>
    </citation>
    <scope>IDENTIFICATION</scope>
</reference>
<accession>A0A669QIE7</accession>
<name>A0A669QIE7_PHACC</name>